<keyword evidence="1" id="KW-0175">Coiled coil</keyword>
<feature type="coiled-coil region" evidence="1">
    <location>
        <begin position="954"/>
        <end position="981"/>
    </location>
</feature>
<dbReference type="InterPro" id="IPR051375">
    <property type="entry name" value="Tuftelin_GRINL1A/MYZAP/CCD68"/>
</dbReference>
<proteinExistence type="predicted"/>
<dbReference type="Proteomes" id="UP000808372">
    <property type="component" value="Chromosome 1"/>
</dbReference>
<feature type="compositionally biased region" description="Basic and acidic residues" evidence="2">
    <location>
        <begin position="41"/>
        <end position="52"/>
    </location>
</feature>
<dbReference type="Pfam" id="PF15328">
    <property type="entry name" value="GCOM2"/>
    <property type="match status" value="1"/>
</dbReference>
<feature type="compositionally biased region" description="Polar residues" evidence="2">
    <location>
        <begin position="1"/>
        <end position="14"/>
    </location>
</feature>
<feature type="region of interest" description="Disordered" evidence="2">
    <location>
        <begin position="540"/>
        <end position="595"/>
    </location>
</feature>
<feature type="compositionally biased region" description="Polar residues" evidence="2">
    <location>
        <begin position="833"/>
        <end position="854"/>
    </location>
</feature>
<dbReference type="GO" id="GO:0035556">
    <property type="term" value="P:intracellular signal transduction"/>
    <property type="evidence" value="ECO:0007669"/>
    <property type="project" value="TreeGrafter"/>
</dbReference>
<dbReference type="GeneID" id="120052555"/>
<sequence>MLRYSSPGSVTTTEDSPEQPSERRIRRLRLTLHTGDNGQNETKKPTSDTQEEKVVNGTWKKKKNTLIQRERPAGSELPVQHLRAATNGELETSLQRQHGPKVYGVLQGTGSDRQQEVMACEWSVNHLRDEMRYIKEVRDSLEKVRERMYGQFGGMQHSMQKLSQDIRTANSQRKTLEKEVRVRTAAMDSFDQMNSSLISANIDLQKSLLESCHNRVDSRDEMKSLRSSFQQAEERLKERERQLELAQAENCTLKLKVESSQEANSHAVQEVTARLQRQYEERLQEEQRKHREEIEKLQAQIDEYIRRLEEAEKNAKIAEAKIAERDQRISEVERLLDCMGQEKGHLQKKLQECEQRLRLMEVTYKTDATVAKSSQKLEEEAGELRERIKHLNDMVFCQQRKVKGMIEEVESLRAKVAQKDMFISELLDRIAIVECENNELEDKLKYFMSVQSAPREVVQTREIGVGCDLLPRPEIQGYEIETNVQPPAAHYQPRQTPIHPSSTEYLGQSRTFRSGLPPPSRLESSLLRYTPPEYSRYLSTNSSRSFGTLTSPTLSSSGPLSLDQSSTEESASVPITDKASSPETDISAPSCSRARSSPSKIYTPFMKLMEITAKINIDDTLFVKLIWAGFRLVATSLLTMSSSSWAAPSERQGQVGDLKTKSKEELGELLSRQDKLLSNKRFIQTLPDKGKKISDFAERICLALAHNEEEGRKQDMLSSVRTELLSSVRTELQSKYQQALTQRQRGSQNKPGTSQHRRQAGDTAPGNVQELDVSPLSPNVQERKIVDTLQEDSVSKVSAAETMNMAQAGDDAGVSLDSDRTKESDLAEALQRVTLSDHSTGSSGSLKDTFNRPATGNPFLGRQPQKKPHYIEVLERTEKAPVTRRQKYKPNQFAHNTDGSPSGSLSPSQSPGGLLPSPVLSVEARRERDRKHIDDITAARLPLLHYSPAQLLTLEQSADLLREQTRKHQELQAKLAAQKLSEGLRFSTGSYVVEGGLLGAYREVHDDGAQLSSEED</sequence>
<feature type="compositionally biased region" description="Basic and acidic residues" evidence="2">
    <location>
        <begin position="869"/>
        <end position="881"/>
    </location>
</feature>
<accession>A0A8U0UK20</accession>
<feature type="compositionally biased region" description="Polar residues" evidence="2">
    <location>
        <begin position="493"/>
        <end position="512"/>
    </location>
</feature>
<feature type="region of interest" description="Disordered" evidence="2">
    <location>
        <begin position="482"/>
        <end position="525"/>
    </location>
</feature>
<evidence type="ECO:0000313" key="3">
    <source>
        <dbReference type="Proteomes" id="UP000808372"/>
    </source>
</evidence>
<dbReference type="GO" id="GO:0006368">
    <property type="term" value="P:transcription elongation by RNA polymerase II"/>
    <property type="evidence" value="ECO:0007669"/>
    <property type="project" value="InterPro"/>
</dbReference>
<feature type="coiled-coil region" evidence="1">
    <location>
        <begin position="215"/>
        <end position="394"/>
    </location>
</feature>
<dbReference type="InterPro" id="IPR026213">
    <property type="entry name" value="GRINL1"/>
</dbReference>
<dbReference type="AlphaFoldDB" id="A0A8U0UK20"/>
<gene>
    <name evidence="4" type="primary">LOC120052555</name>
</gene>
<dbReference type="PANTHER" id="PTHR23171">
    <property type="entry name" value="GDOWN1"/>
    <property type="match status" value="1"/>
</dbReference>
<protein>
    <submittedName>
        <fullName evidence="4">Nuclear mitotic apparatus protein 1-like</fullName>
    </submittedName>
</protein>
<feature type="compositionally biased region" description="Low complexity" evidence="2">
    <location>
        <begin position="547"/>
        <end position="565"/>
    </location>
</feature>
<dbReference type="PRINTS" id="PR02085">
    <property type="entry name" value="POLR2GRINL1"/>
</dbReference>
<dbReference type="KEGG" id="snh:120052555"/>
<dbReference type="GO" id="GO:0003711">
    <property type="term" value="F:transcription elongation factor activity"/>
    <property type="evidence" value="ECO:0007669"/>
    <property type="project" value="InterPro"/>
</dbReference>
<evidence type="ECO:0000313" key="4">
    <source>
        <dbReference type="RefSeq" id="XP_038855468.1"/>
    </source>
</evidence>
<feature type="region of interest" description="Disordered" evidence="2">
    <location>
        <begin position="805"/>
        <end position="917"/>
    </location>
</feature>
<dbReference type="GO" id="GO:0005634">
    <property type="term" value="C:nucleus"/>
    <property type="evidence" value="ECO:0007669"/>
    <property type="project" value="InterPro"/>
</dbReference>
<feature type="region of interest" description="Disordered" evidence="2">
    <location>
        <begin position="735"/>
        <end position="793"/>
    </location>
</feature>
<feature type="compositionally biased region" description="Polar residues" evidence="2">
    <location>
        <begin position="735"/>
        <end position="754"/>
    </location>
</feature>
<feature type="compositionally biased region" description="Low complexity" evidence="2">
    <location>
        <begin position="899"/>
        <end position="917"/>
    </location>
</feature>
<reference evidence="4" key="1">
    <citation type="submission" date="2025-08" db="UniProtKB">
        <authorList>
            <consortium name="RefSeq"/>
        </authorList>
    </citation>
    <scope>IDENTIFICATION</scope>
    <source>
        <tissue evidence="4">White muscle</tissue>
    </source>
</reference>
<name>A0A8U0UK20_SALNM</name>
<feature type="region of interest" description="Disordered" evidence="2">
    <location>
        <begin position="1"/>
        <end position="52"/>
    </location>
</feature>
<evidence type="ECO:0000256" key="1">
    <source>
        <dbReference type="SAM" id="Coils"/>
    </source>
</evidence>
<organism evidence="3 4">
    <name type="scientific">Salvelinus namaycush</name>
    <name type="common">Lake trout</name>
    <name type="synonym">Salmo namaycush</name>
    <dbReference type="NCBI Taxonomy" id="8040"/>
    <lineage>
        <taxon>Eukaryota</taxon>
        <taxon>Metazoa</taxon>
        <taxon>Chordata</taxon>
        <taxon>Craniata</taxon>
        <taxon>Vertebrata</taxon>
        <taxon>Euteleostomi</taxon>
        <taxon>Actinopterygii</taxon>
        <taxon>Neopterygii</taxon>
        <taxon>Teleostei</taxon>
        <taxon>Protacanthopterygii</taxon>
        <taxon>Salmoniformes</taxon>
        <taxon>Salmonidae</taxon>
        <taxon>Salmoninae</taxon>
        <taxon>Salvelinus</taxon>
    </lineage>
</organism>
<keyword evidence="3" id="KW-1185">Reference proteome</keyword>
<dbReference type="PANTHER" id="PTHR23171:SF3">
    <property type="entry name" value="COILED-COIL DOMAIN-CONTAINING PROTEIN 68"/>
    <property type="match status" value="1"/>
</dbReference>
<evidence type="ECO:0000256" key="2">
    <source>
        <dbReference type="SAM" id="MobiDB-lite"/>
    </source>
</evidence>
<dbReference type="RefSeq" id="XP_038855468.1">
    <property type="nucleotide sequence ID" value="XM_038999540.1"/>
</dbReference>